<dbReference type="InParanoid" id="A0A136J3N2"/>
<reference evidence="4" key="1">
    <citation type="submission" date="2016-02" db="EMBL/GenBank/DDBJ databases">
        <title>Draft genome sequence of Microdochium bolleyi, a fungal endophyte of beachgrass.</title>
        <authorList>
            <consortium name="DOE Joint Genome Institute"/>
            <person name="David A.S."/>
            <person name="May G."/>
            <person name="Haridas S."/>
            <person name="Lim J."/>
            <person name="Wang M."/>
            <person name="Labutti K."/>
            <person name="Lipzen A."/>
            <person name="Barry K."/>
            <person name="Grigoriev I.V."/>
        </authorList>
    </citation>
    <scope>NUCLEOTIDE SEQUENCE [LARGE SCALE GENOMIC DNA]</scope>
    <source>
        <strain evidence="4">J235TASD1</strain>
    </source>
</reference>
<evidence type="ECO:0000313" key="4">
    <source>
        <dbReference type="Proteomes" id="UP000070501"/>
    </source>
</evidence>
<proteinExistence type="predicted"/>
<evidence type="ECO:0000256" key="1">
    <source>
        <dbReference type="SAM" id="MobiDB-lite"/>
    </source>
</evidence>
<dbReference type="AlphaFoldDB" id="A0A136J3N2"/>
<dbReference type="Proteomes" id="UP000070501">
    <property type="component" value="Unassembled WGS sequence"/>
</dbReference>
<dbReference type="OrthoDB" id="5273847at2759"/>
<feature type="domain" description="DUF7600" evidence="2">
    <location>
        <begin position="382"/>
        <end position="526"/>
    </location>
</feature>
<keyword evidence="4" id="KW-1185">Reference proteome</keyword>
<name>A0A136J3N2_9PEZI</name>
<organism evidence="3 4">
    <name type="scientific">Microdochium bolleyi</name>
    <dbReference type="NCBI Taxonomy" id="196109"/>
    <lineage>
        <taxon>Eukaryota</taxon>
        <taxon>Fungi</taxon>
        <taxon>Dikarya</taxon>
        <taxon>Ascomycota</taxon>
        <taxon>Pezizomycotina</taxon>
        <taxon>Sordariomycetes</taxon>
        <taxon>Xylariomycetidae</taxon>
        <taxon>Xylariales</taxon>
        <taxon>Microdochiaceae</taxon>
        <taxon>Microdochium</taxon>
    </lineage>
</organism>
<evidence type="ECO:0000313" key="3">
    <source>
        <dbReference type="EMBL" id="KXJ91785.1"/>
    </source>
</evidence>
<protein>
    <recommendedName>
        <fullName evidence="2">DUF7600 domain-containing protein</fullName>
    </recommendedName>
</protein>
<accession>A0A136J3N2</accession>
<dbReference type="Pfam" id="PF24539">
    <property type="entry name" value="DUF7600"/>
    <property type="match status" value="1"/>
</dbReference>
<dbReference type="STRING" id="196109.A0A136J3N2"/>
<dbReference type="InterPro" id="IPR056021">
    <property type="entry name" value="DUF7600"/>
</dbReference>
<sequence length="864" mass="94916">MALPRGSCVLCAVPINERLSRWTPHFRAVYVHNSITTNRPCKAQLSGVGLRDLGLDKAPLDRYAHFYDNFFEPDSLRVFRLRRSRGIESPLTLAVPSYEGIPFHLACWEILERAAAAVVSGTSSNHVEISEDVLNLTNLRHFFLCFPEQYGRINWGHDHDFVAYQETIHDFVGFEHVFKDEPRGTTGPHQDPTETYTIRAALSLPKPSRPVPALSTAAKQTSSKLANAIVGDEFRRLPQEIRDMVLFQLSSPDVLALKLASPTFAESELGDAFWSSRFDHGQEMAHVYEAQDAKIRLGAWRDTYFEVADLHRTCKSLQNRRRIWSIAVMLVGVLRHMETGSALQGVSCGVPTPSRMFDLWDARAAGLVMPGRVGSGDLNHETDHGVNWPQKEFSYGAHLESARVRYCHGISRTSQIWVSFIDLPGARYISGFRFENAVDAKSISIGYIHSGDEVLLPAVQGDEEVSDETLAAFELAVGSGGLLGIRRVGVSNQNKHSWIGQHLGVPKKLLPLKQGTEPFMLTCGFDRRQRGLATNPWRFNEHGDGNDHDDIHDGNRDGNHISRVSYPNEILIFGGERGARLSLVTGMTVWVREGLLVGLGFASEGEEQRHDDDKYHDRHRSLGFGTRRPVRTADNLSATSQDTHYKDINLVSIPTRPPGEAEPQVNMVADTSRRGINLSKMLQGEVRRFDFTIEGAVGERIARVEVIVTGNLRERTRGMATPLIGALKVHTNFGRVFDPLSPDAGGPDSSSQLQARGRQVVQVFPPGRSSSDGGAPSTETLIGLYTRRDESGAFVGLGGISTKSTTTGDEEKAAAADSASSDKGLATRGQLDAANAAPNSDSRPGAIKDPGLDELENALGGLAL</sequence>
<dbReference type="EMBL" id="KQ964249">
    <property type="protein sequence ID" value="KXJ91785.1"/>
    <property type="molecule type" value="Genomic_DNA"/>
</dbReference>
<evidence type="ECO:0000259" key="2">
    <source>
        <dbReference type="Pfam" id="PF24539"/>
    </source>
</evidence>
<feature type="region of interest" description="Disordered" evidence="1">
    <location>
        <begin position="799"/>
        <end position="853"/>
    </location>
</feature>
<gene>
    <name evidence="3" type="ORF">Micbo1qcDRAFT_194826</name>
</gene>